<reference evidence="2" key="1">
    <citation type="submission" date="2023-02" db="EMBL/GenBank/DDBJ databases">
        <title>Description and genomic characterization of Salipiger bruguierae sp. nov., isolated from the sediment of mangrove plant Bruguiera sexangula.</title>
        <authorList>
            <person name="Long M."/>
        </authorList>
    </citation>
    <scope>NUCLEOTIDE SEQUENCE</scope>
    <source>
        <strain evidence="2">H15</strain>
    </source>
</reference>
<feature type="transmembrane region" description="Helical" evidence="1">
    <location>
        <begin position="113"/>
        <end position="136"/>
    </location>
</feature>
<accession>A0AAU8AQD5</accession>
<name>A0AAU8AQD5_9RHOB</name>
<evidence type="ECO:0000313" key="2">
    <source>
        <dbReference type="EMBL" id="XCC96598.1"/>
    </source>
</evidence>
<feature type="transmembrane region" description="Helical" evidence="1">
    <location>
        <begin position="47"/>
        <end position="68"/>
    </location>
</feature>
<feature type="transmembrane region" description="Helical" evidence="1">
    <location>
        <begin position="80"/>
        <end position="101"/>
    </location>
</feature>
<keyword evidence="1" id="KW-0812">Transmembrane</keyword>
<organism evidence="2">
    <name type="scientific">Alloyangia sp. H15</name>
    <dbReference type="NCBI Taxonomy" id="3029062"/>
    <lineage>
        <taxon>Bacteria</taxon>
        <taxon>Pseudomonadati</taxon>
        <taxon>Pseudomonadota</taxon>
        <taxon>Alphaproteobacteria</taxon>
        <taxon>Rhodobacterales</taxon>
        <taxon>Roseobacteraceae</taxon>
        <taxon>Alloyangia</taxon>
    </lineage>
</organism>
<dbReference type="AlphaFoldDB" id="A0AAU8AQD5"/>
<protein>
    <submittedName>
        <fullName evidence="2">Uncharacterized protein</fullName>
    </submittedName>
</protein>
<keyword evidence="1" id="KW-0472">Membrane</keyword>
<dbReference type="RefSeq" id="WP_353475493.1">
    <property type="nucleotide sequence ID" value="NZ_CP123385.1"/>
</dbReference>
<dbReference type="EMBL" id="CP123385">
    <property type="protein sequence ID" value="XCC96598.1"/>
    <property type="molecule type" value="Genomic_DNA"/>
</dbReference>
<gene>
    <name evidence="2" type="ORF">PVT71_18185</name>
</gene>
<proteinExistence type="predicted"/>
<sequence>MGWMNPLELLTPLHKCSSEFIMLEKYVLPLLKRLKIKIFKQRSDEEITSLGTGISSSATIFGTVLFFWDYAHDHPEGFPWLGIALVTASLASFILEGMVRLEKVNHGDKTGTWVAFLTAASLLAGLLGAALLIMAAF</sequence>
<keyword evidence="1" id="KW-1133">Transmembrane helix</keyword>
<evidence type="ECO:0000256" key="1">
    <source>
        <dbReference type="SAM" id="Phobius"/>
    </source>
</evidence>